<keyword evidence="3" id="KW-0813">Transport</keyword>
<feature type="signal peptide" evidence="9">
    <location>
        <begin position="1"/>
        <end position="21"/>
    </location>
</feature>
<keyword evidence="9" id="KW-0732">Signal</keyword>
<dbReference type="InterPro" id="IPR003423">
    <property type="entry name" value="OMP_efflux"/>
</dbReference>
<dbReference type="GO" id="GO:0015562">
    <property type="term" value="F:efflux transmembrane transporter activity"/>
    <property type="evidence" value="ECO:0007669"/>
    <property type="project" value="InterPro"/>
</dbReference>
<dbReference type="EMBL" id="FNVR01000027">
    <property type="protein sequence ID" value="SEG35370.1"/>
    <property type="molecule type" value="Genomic_DNA"/>
</dbReference>
<gene>
    <name evidence="10" type="ORF">SAMN03080598_03497</name>
</gene>
<keyword evidence="7" id="KW-0998">Cell outer membrane</keyword>
<dbReference type="STRING" id="1120964.GCA_001313265_06472"/>
<evidence type="ECO:0000256" key="9">
    <source>
        <dbReference type="SAM" id="SignalP"/>
    </source>
</evidence>
<keyword evidence="11" id="KW-1185">Reference proteome</keyword>
<dbReference type="GO" id="GO:0015288">
    <property type="term" value="F:porin activity"/>
    <property type="evidence" value="ECO:0007669"/>
    <property type="project" value="TreeGrafter"/>
</dbReference>
<dbReference type="PANTHER" id="PTHR30026:SF20">
    <property type="entry name" value="OUTER MEMBRANE PROTEIN TOLC"/>
    <property type="match status" value="1"/>
</dbReference>
<protein>
    <submittedName>
        <fullName evidence="10">Outer membrane protein TolC</fullName>
    </submittedName>
</protein>
<sequence>MKNAVVLFLILLFRLSPEVMAQDSKGQNSAMNLTDVLDYALKNSPMIQQSGIDQQIGERQIKSSLSGWLPQISTNYQVSNNLKLQTQPIGDQLITFGQPFASNLIFEVNQTLFNRDQFFASKAAGLVRSELSQSLETTKINTVVAVAKAFYDILLTEEQIRILDENLHRQEKQFKDAKSRFDVGLVDKTDYQRASITLANLKSDKNRVQTSLKAKHAYLKEVIGFPVDQDLKVAYDYETMQEMASMDEGTAFELENRIEYLLAKTQVATTELNTKYAQWAYIPQLSGFYSYNYLFFAPEFADLYSRSFPTSAVGLRVAIPLFQGGKRIQEVKLAQLQEDRAEVGLRNFEKQLNTEYETALANYEASYFDWQTLQSNQQLAEEVYNTIKMQYDEGVKAYVDLIVAETELRTAQLNNYNALFNVLSSKLDLMRALGQIQPSTIDSSL</sequence>
<keyword evidence="4" id="KW-1134">Transmembrane beta strand</keyword>
<evidence type="ECO:0000256" key="8">
    <source>
        <dbReference type="SAM" id="Coils"/>
    </source>
</evidence>
<keyword evidence="5" id="KW-0812">Transmembrane</keyword>
<evidence type="ECO:0000256" key="7">
    <source>
        <dbReference type="ARBA" id="ARBA00023237"/>
    </source>
</evidence>
<evidence type="ECO:0000256" key="4">
    <source>
        <dbReference type="ARBA" id="ARBA00022452"/>
    </source>
</evidence>
<reference evidence="11" key="1">
    <citation type="submission" date="2016-10" db="EMBL/GenBank/DDBJ databases">
        <authorList>
            <person name="Varghese N."/>
            <person name="Submissions S."/>
        </authorList>
    </citation>
    <scope>NUCLEOTIDE SEQUENCE [LARGE SCALE GENOMIC DNA]</scope>
    <source>
        <strain evidence="11">DSM 17298</strain>
    </source>
</reference>
<evidence type="ECO:0000256" key="1">
    <source>
        <dbReference type="ARBA" id="ARBA00004442"/>
    </source>
</evidence>
<feature type="coiled-coil region" evidence="8">
    <location>
        <begin position="153"/>
        <end position="180"/>
    </location>
</feature>
<dbReference type="Proteomes" id="UP000236736">
    <property type="component" value="Unassembled WGS sequence"/>
</dbReference>
<dbReference type="AlphaFoldDB" id="A0A1H5ZGZ7"/>
<keyword evidence="6" id="KW-0472">Membrane</keyword>
<dbReference type="SUPFAM" id="SSF56954">
    <property type="entry name" value="Outer membrane efflux proteins (OEP)"/>
    <property type="match status" value="1"/>
</dbReference>
<evidence type="ECO:0000256" key="2">
    <source>
        <dbReference type="ARBA" id="ARBA00007613"/>
    </source>
</evidence>
<evidence type="ECO:0000313" key="11">
    <source>
        <dbReference type="Proteomes" id="UP000236736"/>
    </source>
</evidence>
<dbReference type="GO" id="GO:1990281">
    <property type="term" value="C:efflux pump complex"/>
    <property type="evidence" value="ECO:0007669"/>
    <property type="project" value="TreeGrafter"/>
</dbReference>
<evidence type="ECO:0000256" key="5">
    <source>
        <dbReference type="ARBA" id="ARBA00022692"/>
    </source>
</evidence>
<name>A0A1H5ZGZ7_9BACT</name>
<keyword evidence="8" id="KW-0175">Coiled coil</keyword>
<dbReference type="Gene3D" id="1.20.1600.10">
    <property type="entry name" value="Outer membrane efflux proteins (OEP)"/>
    <property type="match status" value="1"/>
</dbReference>
<organism evidence="10 11">
    <name type="scientific">Algoriphagus boritolerans DSM 17298 = JCM 18970</name>
    <dbReference type="NCBI Taxonomy" id="1120964"/>
    <lineage>
        <taxon>Bacteria</taxon>
        <taxon>Pseudomonadati</taxon>
        <taxon>Bacteroidota</taxon>
        <taxon>Cytophagia</taxon>
        <taxon>Cytophagales</taxon>
        <taxon>Cyclobacteriaceae</taxon>
        <taxon>Algoriphagus</taxon>
    </lineage>
</organism>
<dbReference type="RefSeq" id="WP_103926096.1">
    <property type="nucleotide sequence ID" value="NZ_FNVR01000027.1"/>
</dbReference>
<feature type="chain" id="PRO_5009291578" evidence="9">
    <location>
        <begin position="22"/>
        <end position="445"/>
    </location>
</feature>
<comment type="similarity">
    <text evidence="2">Belongs to the outer membrane factor (OMF) (TC 1.B.17) family.</text>
</comment>
<dbReference type="InterPro" id="IPR051906">
    <property type="entry name" value="TolC-like"/>
</dbReference>
<evidence type="ECO:0000313" key="10">
    <source>
        <dbReference type="EMBL" id="SEG35370.1"/>
    </source>
</evidence>
<evidence type="ECO:0000256" key="3">
    <source>
        <dbReference type="ARBA" id="ARBA00022448"/>
    </source>
</evidence>
<accession>A0A1H5ZGZ7</accession>
<dbReference type="Pfam" id="PF02321">
    <property type="entry name" value="OEP"/>
    <property type="match status" value="2"/>
</dbReference>
<comment type="subcellular location">
    <subcellularLocation>
        <location evidence="1">Cell outer membrane</location>
    </subcellularLocation>
</comment>
<dbReference type="GO" id="GO:0009279">
    <property type="term" value="C:cell outer membrane"/>
    <property type="evidence" value="ECO:0007669"/>
    <property type="project" value="UniProtKB-SubCell"/>
</dbReference>
<proteinExistence type="inferred from homology"/>
<dbReference type="PANTHER" id="PTHR30026">
    <property type="entry name" value="OUTER MEMBRANE PROTEIN TOLC"/>
    <property type="match status" value="1"/>
</dbReference>
<dbReference type="OrthoDB" id="367883at2"/>
<evidence type="ECO:0000256" key="6">
    <source>
        <dbReference type="ARBA" id="ARBA00023136"/>
    </source>
</evidence>